<dbReference type="FunFam" id="2.130.10.10:FF:000577">
    <property type="entry name" value="WD domain G-beta repeat protein"/>
    <property type="match status" value="1"/>
</dbReference>
<feature type="region of interest" description="Disordered" evidence="7">
    <location>
        <begin position="1474"/>
        <end position="1562"/>
    </location>
</feature>
<dbReference type="KEGG" id="trg:TRUGW13939_05186"/>
<feature type="compositionally biased region" description="Polar residues" evidence="7">
    <location>
        <begin position="875"/>
        <end position="889"/>
    </location>
</feature>
<evidence type="ECO:0000256" key="3">
    <source>
        <dbReference type="ARBA" id="ARBA00022884"/>
    </source>
</evidence>
<dbReference type="GO" id="GO:0003723">
    <property type="term" value="F:RNA binding"/>
    <property type="evidence" value="ECO:0007669"/>
    <property type="project" value="UniProtKB-KW"/>
</dbReference>
<accession>A0A7H8QX41</accession>
<organism evidence="9 10">
    <name type="scientific">Talaromyces rugulosus</name>
    <name type="common">Penicillium rugulosum</name>
    <dbReference type="NCBI Taxonomy" id="121627"/>
    <lineage>
        <taxon>Eukaryota</taxon>
        <taxon>Fungi</taxon>
        <taxon>Dikarya</taxon>
        <taxon>Ascomycota</taxon>
        <taxon>Pezizomycotina</taxon>
        <taxon>Eurotiomycetes</taxon>
        <taxon>Eurotiomycetidae</taxon>
        <taxon>Eurotiales</taxon>
        <taxon>Trichocomaceae</taxon>
        <taxon>Talaromyces</taxon>
        <taxon>Talaromyces sect. Islandici</taxon>
    </lineage>
</organism>
<dbReference type="Gene3D" id="2.130.10.10">
    <property type="entry name" value="YVTN repeat-like/Quinoprotein amine dehydrogenase"/>
    <property type="match status" value="1"/>
</dbReference>
<feature type="region of interest" description="Disordered" evidence="7">
    <location>
        <begin position="739"/>
        <end position="758"/>
    </location>
</feature>
<dbReference type="RefSeq" id="XP_035344243.1">
    <property type="nucleotide sequence ID" value="XM_035488350.1"/>
</dbReference>
<feature type="region of interest" description="Disordered" evidence="7">
    <location>
        <begin position="1"/>
        <end position="30"/>
    </location>
</feature>
<dbReference type="GO" id="GO:0045944">
    <property type="term" value="P:positive regulation of transcription by RNA polymerase II"/>
    <property type="evidence" value="ECO:0007669"/>
    <property type="project" value="TreeGrafter"/>
</dbReference>
<feature type="compositionally biased region" description="Polar residues" evidence="7">
    <location>
        <begin position="956"/>
        <end position="973"/>
    </location>
</feature>
<feature type="region of interest" description="Disordered" evidence="7">
    <location>
        <begin position="909"/>
        <end position="973"/>
    </location>
</feature>
<evidence type="ECO:0000313" key="10">
    <source>
        <dbReference type="Proteomes" id="UP000509510"/>
    </source>
</evidence>
<keyword evidence="4" id="KW-0805">Transcription regulation</keyword>
<evidence type="ECO:0000256" key="4">
    <source>
        <dbReference type="ARBA" id="ARBA00023015"/>
    </source>
</evidence>
<dbReference type="PANTHER" id="PTHR15528">
    <property type="entry name" value="PEROXISOME PROLIFERATOR ACTIVATED RECEPTOR GAMMA COACTIVATOR 1 PGC-1 -RELATED"/>
    <property type="match status" value="1"/>
</dbReference>
<keyword evidence="6" id="KW-0539">Nucleus</keyword>
<feature type="compositionally biased region" description="Low complexity" evidence="7">
    <location>
        <begin position="9"/>
        <end position="19"/>
    </location>
</feature>
<dbReference type="OrthoDB" id="7326421at2759"/>
<feature type="compositionally biased region" description="Basic residues" evidence="7">
    <location>
        <begin position="990"/>
        <end position="999"/>
    </location>
</feature>
<feature type="compositionally biased region" description="Basic residues" evidence="7">
    <location>
        <begin position="1085"/>
        <end position="1102"/>
    </location>
</feature>
<dbReference type="InterPro" id="IPR015943">
    <property type="entry name" value="WD40/YVTN_repeat-like_dom_sf"/>
</dbReference>
<protein>
    <recommendedName>
        <fullName evidence="8">Gem-associated protein 5 TPR domain-containing protein</fullName>
    </recommendedName>
</protein>
<comment type="subcellular location">
    <subcellularLocation>
        <location evidence="1">Nucleus</location>
    </subcellularLocation>
</comment>
<gene>
    <name evidence="9" type="ORF">TRUGW13939_05186</name>
</gene>
<feature type="compositionally biased region" description="Basic residues" evidence="7">
    <location>
        <begin position="1064"/>
        <end position="1073"/>
    </location>
</feature>
<dbReference type="InterPro" id="IPR036322">
    <property type="entry name" value="WD40_repeat_dom_sf"/>
</dbReference>
<keyword evidence="5" id="KW-0804">Transcription</keyword>
<evidence type="ECO:0000313" key="9">
    <source>
        <dbReference type="EMBL" id="QKX58065.1"/>
    </source>
</evidence>
<dbReference type="GO" id="GO:0003712">
    <property type="term" value="F:transcription coregulator activity"/>
    <property type="evidence" value="ECO:0007669"/>
    <property type="project" value="InterPro"/>
</dbReference>
<dbReference type="SUPFAM" id="SSF50978">
    <property type="entry name" value="WD40 repeat-like"/>
    <property type="match status" value="1"/>
</dbReference>
<feature type="compositionally biased region" description="Low complexity" evidence="7">
    <location>
        <begin position="1301"/>
        <end position="1314"/>
    </location>
</feature>
<feature type="compositionally biased region" description="Basic residues" evidence="7">
    <location>
        <begin position="1394"/>
        <end position="1407"/>
    </location>
</feature>
<evidence type="ECO:0000256" key="5">
    <source>
        <dbReference type="ARBA" id="ARBA00023163"/>
    </source>
</evidence>
<dbReference type="GO" id="GO:0005634">
    <property type="term" value="C:nucleus"/>
    <property type="evidence" value="ECO:0007669"/>
    <property type="project" value="UniProtKB-SubCell"/>
</dbReference>
<keyword evidence="2" id="KW-0597">Phosphoprotein</keyword>
<dbReference type="InterPro" id="IPR056421">
    <property type="entry name" value="TPR_GEMI5"/>
</dbReference>
<feature type="compositionally biased region" description="Low complexity" evidence="7">
    <location>
        <begin position="395"/>
        <end position="411"/>
    </location>
</feature>
<feature type="region of interest" description="Disordered" evidence="7">
    <location>
        <begin position="386"/>
        <end position="442"/>
    </location>
</feature>
<evidence type="ECO:0000256" key="7">
    <source>
        <dbReference type="SAM" id="MobiDB-lite"/>
    </source>
</evidence>
<dbReference type="GeneID" id="55992684"/>
<dbReference type="PANTHER" id="PTHR15528:SF11">
    <property type="entry name" value="FI18188P1"/>
    <property type="match status" value="1"/>
</dbReference>
<keyword evidence="3" id="KW-0694">RNA-binding</keyword>
<reference evidence="10" key="1">
    <citation type="submission" date="2020-06" db="EMBL/GenBank/DDBJ databases">
        <title>A chromosome-scale genome assembly of Talaromyces rugulosus W13939.</title>
        <authorList>
            <person name="Wang B."/>
            <person name="Guo L."/>
            <person name="Ye K."/>
            <person name="Wang L."/>
        </authorList>
    </citation>
    <scope>NUCLEOTIDE SEQUENCE [LARGE SCALE GENOMIC DNA]</scope>
    <source>
        <strain evidence="10">W13939</strain>
    </source>
</reference>
<feature type="compositionally biased region" description="Polar residues" evidence="7">
    <location>
        <begin position="417"/>
        <end position="442"/>
    </location>
</feature>
<feature type="compositionally biased region" description="Polar residues" evidence="7">
    <location>
        <begin position="833"/>
        <end position="844"/>
    </location>
</feature>
<feature type="compositionally biased region" description="Polar residues" evidence="7">
    <location>
        <begin position="1210"/>
        <end position="1220"/>
    </location>
</feature>
<feature type="compositionally biased region" description="Polar residues" evidence="7">
    <location>
        <begin position="1526"/>
        <end position="1550"/>
    </location>
</feature>
<dbReference type="InterPro" id="IPR034605">
    <property type="entry name" value="PGC-1"/>
</dbReference>
<dbReference type="Pfam" id="PF23774">
    <property type="entry name" value="TPR_GEMI5"/>
    <property type="match status" value="1"/>
</dbReference>
<evidence type="ECO:0000259" key="8">
    <source>
        <dbReference type="Pfam" id="PF23774"/>
    </source>
</evidence>
<feature type="region of interest" description="Disordered" evidence="7">
    <location>
        <begin position="989"/>
        <end position="1225"/>
    </location>
</feature>
<feature type="region of interest" description="Disordered" evidence="7">
    <location>
        <begin position="455"/>
        <end position="476"/>
    </location>
</feature>
<dbReference type="EMBL" id="CP055900">
    <property type="protein sequence ID" value="QKX58065.1"/>
    <property type="molecule type" value="Genomic_DNA"/>
</dbReference>
<sequence>MADLSWHRSVPSSSQSAASAPPPEQTPWDSDFQPCASTASLFLFAQGSVILCLHHDTLAVERRFSLHQDRIAFISVDNISERGAGRLVVSYDYAQTAIVWDLFTGNEISRFASFEPLHVAAWMRNGNVAFGNGKGEVILFEPSTSEHISARTIFDPITALAPSSDCRTYSIGYQNGSILIAHLHPIFTILHTLTTSRGPSPIICLAWHASSSKQRSDMLATQTLDGDLRVWSVAKPPSKDSPRVIRALKRSEPYSTGPKWIAWSKNGKIIQYSDRETWVWDVRTKNVTYETIPTIEDVLGMANYGPTATLFSLGPNDTVQQYDVDNPTMVANVRHLPPDRAPAVVEEPPLRSTSPAYFNQSNAIQSAHGFRGPEVSIHEVATQQRANMTSPMSVRSRTNSISSRASSGRVRPFSPPVKSSYSGTTFSMTSPLGRQPSQAGTSIAYGSTASVVSSVRSRGGSRLRNEVTQSPADKPLEDLFPFTRARLNDVPYNQQAPPLDESRLTPDDLRRQMLRVVFGWEGDIEDLIHDELNRHAPSSQNAIFLSRWLGDHDPMQIMNMLSSGPVSSSAWMFLALSQMGGQEQSNKVGQTFVQRLLEVGDIHASATILLALGDKNDAIEVYVSRSYFMEAILMTSLLLPGDWQRLSYLVRRWGEHVVSHSQQQLAIRCFMCTGAEPSEPWRSPTAPIAPYHDLRVTSPVPEPQSQSQFEEQLKSDQANRMTVKNSSLKLITSFGSQPNEFKFPGLKSDDRTPTNAPGITPIAESAVGESALSPGGLGSYRLNNIRNINQAMSARTATPGSMHRQRLPSIGETPVDVQPPSFPPRSLTAPPVESSSQRGNSNDSTAEESNEKDGDAPVLLLSSARYEPRRDSHGPSPQTAVQTAPNNFQGIKGLPSPAAGIFDNFKEQSLARNSSQSRKPEGLHIQWPPVDTSEPETGGYPSYSENTDNDGKSPASVFQSLRANKSPSISGRSIDQYINSLDEANYYAKQFRRPHTKSNRHGESSGSEHQNISRNESVESRGRTNARYITPAKRSPSSPVPMSPEEFSKYNVSVESLGTEKPKQRSRSHHKGTSRGQRSTSRGTEKKHKARSRNSSRRHSRGRSSDRNKSTLQSPTSPLPMSPSDEIRGFGDSLRFVTSDRERLQRSQPRSSSRRADRATSARRDGSPDKRRPRARSSSRQARGAHPAPEPTPQVTPQHPPPELVEESQKTIPPSDTAPLSSVDRIRKEIAAAELEARRLSLARRPSAPNIPRPGEFKMLTTTQSVGGKAPESPPSSGGSYGQRMRSKSNASKRSPELPNGSDSSSSSRGRSGSIGLPATPKAMRHPKYSDGYIDAEAPAVPGIPLTLPSTVYQAEAAKISRSMSVPVIDFQKPAPVDIPHHPRYIPNLPRSRSTSRSRGPRGHNRNGSRELGSVPYGPPASVSVNVENEIGGDKAKVPPPIIPELQHLNTPPPPPPIPGVAGSRMKEAGSITTVMDNSRAGYEISRPMTTGTDSRHTRRMSADHRRGGSINESFATKFRNFTGRMRSNSRGPGVQSPPTESSDNTTVSPYESVRMPMENGF</sequence>
<evidence type="ECO:0000256" key="1">
    <source>
        <dbReference type="ARBA" id="ARBA00004123"/>
    </source>
</evidence>
<feature type="compositionally biased region" description="Pro residues" evidence="7">
    <location>
        <begin position="1188"/>
        <end position="1203"/>
    </location>
</feature>
<dbReference type="Proteomes" id="UP000509510">
    <property type="component" value="Chromosome III"/>
</dbReference>
<name>A0A7H8QX41_TALRU</name>
<feature type="region of interest" description="Disordered" evidence="7">
    <location>
        <begin position="795"/>
        <end position="895"/>
    </location>
</feature>
<feature type="region of interest" description="Disordered" evidence="7">
    <location>
        <begin position="1238"/>
        <end position="1346"/>
    </location>
</feature>
<evidence type="ECO:0000256" key="6">
    <source>
        <dbReference type="ARBA" id="ARBA00023242"/>
    </source>
</evidence>
<feature type="domain" description="Gem-associated protein 5 TPR" evidence="8">
    <location>
        <begin position="518"/>
        <end position="674"/>
    </location>
</feature>
<feature type="compositionally biased region" description="Polar residues" evidence="7">
    <location>
        <begin position="1004"/>
        <end position="1015"/>
    </location>
</feature>
<feature type="compositionally biased region" description="Low complexity" evidence="7">
    <location>
        <begin position="1267"/>
        <end position="1278"/>
    </location>
</feature>
<proteinExistence type="predicted"/>
<feature type="compositionally biased region" description="Basic and acidic residues" evidence="7">
    <location>
        <begin position="1154"/>
        <end position="1170"/>
    </location>
</feature>
<evidence type="ECO:0000256" key="2">
    <source>
        <dbReference type="ARBA" id="ARBA00022553"/>
    </source>
</evidence>
<feature type="region of interest" description="Disordered" evidence="7">
    <location>
        <begin position="1374"/>
        <end position="1423"/>
    </location>
</feature>
<keyword evidence="10" id="KW-1185">Reference proteome</keyword>